<evidence type="ECO:0000259" key="2">
    <source>
        <dbReference type="SMART" id="SM01327"/>
    </source>
</evidence>
<evidence type="ECO:0000256" key="1">
    <source>
        <dbReference type="SAM" id="MobiDB-lite"/>
    </source>
</evidence>
<feature type="region of interest" description="Disordered" evidence="1">
    <location>
        <begin position="1"/>
        <end position="58"/>
    </location>
</feature>
<evidence type="ECO:0000313" key="4">
    <source>
        <dbReference type="Proteomes" id="UP000193648"/>
    </source>
</evidence>
<dbReference type="GO" id="GO:0030010">
    <property type="term" value="P:establishment of cell polarity"/>
    <property type="evidence" value="ECO:0007669"/>
    <property type="project" value="TreeGrafter"/>
</dbReference>
<accession>A0A1Y2GLA1</accession>
<feature type="compositionally biased region" description="Polar residues" evidence="1">
    <location>
        <begin position="689"/>
        <end position="707"/>
    </location>
</feature>
<feature type="region of interest" description="Disordered" evidence="1">
    <location>
        <begin position="681"/>
        <end position="712"/>
    </location>
</feature>
<keyword evidence="4" id="KW-1185">Reference proteome</keyword>
<feature type="compositionally biased region" description="Low complexity" evidence="1">
    <location>
        <begin position="10"/>
        <end position="42"/>
    </location>
</feature>
<feature type="compositionally biased region" description="Basic and acidic residues" evidence="1">
    <location>
        <begin position="197"/>
        <end position="207"/>
    </location>
</feature>
<dbReference type="PANTHER" id="PTHR28089">
    <property type="entry name" value="PROTEIN ZDS1-RELATED"/>
    <property type="match status" value="1"/>
</dbReference>
<dbReference type="OrthoDB" id="1109245at2759"/>
<dbReference type="InParanoid" id="A0A1Y2GLA1"/>
<dbReference type="GO" id="GO:0010971">
    <property type="term" value="P:positive regulation of G2/M transition of mitotic cell cycle"/>
    <property type="evidence" value="ECO:0007669"/>
    <property type="project" value="TreeGrafter"/>
</dbReference>
<dbReference type="PANTHER" id="PTHR28089:SF1">
    <property type="entry name" value="PROTEIN ZDS1-RELATED"/>
    <property type="match status" value="1"/>
</dbReference>
<feature type="compositionally biased region" description="Polar residues" evidence="1">
    <location>
        <begin position="542"/>
        <end position="562"/>
    </location>
</feature>
<feature type="region of interest" description="Disordered" evidence="1">
    <location>
        <begin position="164"/>
        <end position="207"/>
    </location>
</feature>
<feature type="compositionally biased region" description="Low complexity" evidence="1">
    <location>
        <begin position="484"/>
        <end position="497"/>
    </location>
</feature>
<feature type="domain" description="Protein Zds1 C-terminal" evidence="2">
    <location>
        <begin position="605"/>
        <end position="657"/>
    </location>
</feature>
<feature type="compositionally biased region" description="Polar residues" evidence="1">
    <location>
        <begin position="498"/>
        <end position="524"/>
    </location>
</feature>
<dbReference type="SMART" id="SM01327">
    <property type="entry name" value="Zds_C"/>
    <property type="match status" value="1"/>
</dbReference>
<feature type="region of interest" description="Disordered" evidence="1">
    <location>
        <begin position="581"/>
        <end position="605"/>
    </location>
</feature>
<dbReference type="InterPro" id="IPR013941">
    <property type="entry name" value="ZDS1_C"/>
</dbReference>
<dbReference type="EMBL" id="MCFF01000021">
    <property type="protein sequence ID" value="ORZ14320.1"/>
    <property type="molecule type" value="Genomic_DNA"/>
</dbReference>
<dbReference type="GO" id="GO:0005737">
    <property type="term" value="C:cytoplasm"/>
    <property type="evidence" value="ECO:0007669"/>
    <property type="project" value="TreeGrafter"/>
</dbReference>
<proteinExistence type="predicted"/>
<organism evidence="3 4">
    <name type="scientific">Lobosporangium transversale</name>
    <dbReference type="NCBI Taxonomy" id="64571"/>
    <lineage>
        <taxon>Eukaryota</taxon>
        <taxon>Fungi</taxon>
        <taxon>Fungi incertae sedis</taxon>
        <taxon>Mucoromycota</taxon>
        <taxon>Mortierellomycotina</taxon>
        <taxon>Mortierellomycetes</taxon>
        <taxon>Mortierellales</taxon>
        <taxon>Mortierellaceae</taxon>
        <taxon>Lobosporangium</taxon>
    </lineage>
</organism>
<dbReference type="GeneID" id="33568417"/>
<feature type="region of interest" description="Disordered" evidence="1">
    <location>
        <begin position="286"/>
        <end position="315"/>
    </location>
</feature>
<feature type="compositionally biased region" description="Polar residues" evidence="1">
    <location>
        <begin position="798"/>
        <end position="828"/>
    </location>
</feature>
<comment type="caution">
    <text evidence="3">The sequence shown here is derived from an EMBL/GenBank/DDBJ whole genome shotgun (WGS) entry which is preliminary data.</text>
</comment>
<reference evidence="3 4" key="1">
    <citation type="submission" date="2016-07" db="EMBL/GenBank/DDBJ databases">
        <title>Pervasive Adenine N6-methylation of Active Genes in Fungi.</title>
        <authorList>
            <consortium name="DOE Joint Genome Institute"/>
            <person name="Mondo S.J."/>
            <person name="Dannebaum R.O."/>
            <person name="Kuo R.C."/>
            <person name="Labutti K."/>
            <person name="Haridas S."/>
            <person name="Kuo A."/>
            <person name="Salamov A."/>
            <person name="Ahrendt S.R."/>
            <person name="Lipzen A."/>
            <person name="Sullivan W."/>
            <person name="Andreopoulos W.B."/>
            <person name="Clum A."/>
            <person name="Lindquist E."/>
            <person name="Daum C."/>
            <person name="Ramamoorthy G.K."/>
            <person name="Gryganskyi A."/>
            <person name="Culley D."/>
            <person name="Magnuson J.K."/>
            <person name="James T.Y."/>
            <person name="O'Malley M.A."/>
            <person name="Stajich J.E."/>
            <person name="Spatafora J.W."/>
            <person name="Visel A."/>
            <person name="Grigoriev I.V."/>
        </authorList>
    </citation>
    <scope>NUCLEOTIDE SEQUENCE [LARGE SCALE GENOMIC DNA]</scope>
    <source>
        <strain evidence="3 4">NRRL 3116</strain>
    </source>
</reference>
<feature type="compositionally biased region" description="Acidic residues" evidence="1">
    <location>
        <begin position="763"/>
        <end position="788"/>
    </location>
</feature>
<feature type="compositionally biased region" description="Polar residues" evidence="1">
    <location>
        <begin position="581"/>
        <end position="597"/>
    </location>
</feature>
<feature type="region of interest" description="Disordered" evidence="1">
    <location>
        <begin position="484"/>
        <end position="562"/>
    </location>
</feature>
<feature type="compositionally biased region" description="Basic and acidic residues" evidence="1">
    <location>
        <begin position="527"/>
        <end position="541"/>
    </location>
</feature>
<dbReference type="AlphaFoldDB" id="A0A1Y2GLA1"/>
<sequence length="845" mass="91650">MTGSKKKTLSASSISSSSSATSSSSVFESASSSTSSTLSMSSPYLTATSPEEANGDVAAKTSVNDTVLAASPSTSTSILPVKPINLLNQAAASDVLKLDQTVSQDAIKGVQIEAEDPSHLFWVPFHMHPEIAPNEYNKWLLKHGVDSSGNGGLLSARKASLNRRKSVLSSQYNPGEDDEDEKQTSDKLKKKLSSRQMNKDVTGKNKGQDFLSGIFSVPLENMGEPPLKTKALLRRSSSHTQASPRKGDEPGFDAIAENTMDMAAEDLATVKRGSALTRHGLSLLRRSARTKIRRNSTTSSESKNDTSRLRPSVIENGDYPAVTLVDPGPLPLPSSSFTSISPEVATATALSTPVTSTIAASPTINNNGLAVRAEPSGPKPIKRFVSTLRDPSKPTITTYVEPQLLEQRQKEIEEALRSSMSTSSAPNLASLTVSADSSKQVQANAVRSVEKSTTLSVESAVVSKISYPIPPPVKLNQNLLQQQPLSSSKISPSPVSSTQKHTVTIQKQSISTAPSQVKKSSSWSRFWAKEKGSEKSMEAEQRSNQNSFAQQQPSNNSATSTETIKKQSTFSLLFSRNSKAPSKVQATGSTTYVSSPPNGMIGHSPKESYLSDPCRMPIHIERAIYKMSHIKLADPRRPLHEQVLISNMMFWYLGVIQQQQQQLELQQQQQVQQSSQIQQGVVEARQTHDQMSTHSLEAKENSSQNTKSHSDGLILETRVEGYEYIVPQQDSNSNSHARPPSKNIAHESPQNVSFNGLPMRDDAEYDEESMIGGGFDEELDWSDDEVEGKEDAGAGSLYLQSEAQASSSFQMHPMQSGSSPMLASQDTAPLTYYPESRRPDTVSVS</sequence>
<feature type="region of interest" description="Disordered" evidence="1">
    <location>
        <begin position="234"/>
        <end position="253"/>
    </location>
</feature>
<dbReference type="Pfam" id="PF08632">
    <property type="entry name" value="Zds_C"/>
    <property type="match status" value="1"/>
</dbReference>
<dbReference type="RefSeq" id="XP_021880798.1">
    <property type="nucleotide sequence ID" value="XM_022026574.1"/>
</dbReference>
<protein>
    <recommendedName>
        <fullName evidence="2">Protein Zds1 C-terminal domain-containing protein</fullName>
    </recommendedName>
</protein>
<feature type="compositionally biased region" description="Basic and acidic residues" evidence="1">
    <location>
        <begin position="835"/>
        <end position="845"/>
    </location>
</feature>
<name>A0A1Y2GLA1_9FUNG</name>
<evidence type="ECO:0000313" key="3">
    <source>
        <dbReference type="EMBL" id="ORZ14320.1"/>
    </source>
</evidence>
<gene>
    <name evidence="3" type="ORF">BCR41DRAFT_371157</name>
</gene>
<dbReference type="Proteomes" id="UP000193648">
    <property type="component" value="Unassembled WGS sequence"/>
</dbReference>
<dbReference type="InterPro" id="IPR040206">
    <property type="entry name" value="Zds1/2"/>
</dbReference>
<feature type="region of interest" description="Disordered" evidence="1">
    <location>
        <begin position="727"/>
        <end position="845"/>
    </location>
</feature>
<dbReference type="STRING" id="64571.A0A1Y2GLA1"/>